<feature type="compositionally biased region" description="Basic and acidic residues" evidence="1">
    <location>
        <begin position="370"/>
        <end position="386"/>
    </location>
</feature>
<feature type="compositionally biased region" description="Polar residues" evidence="1">
    <location>
        <begin position="102"/>
        <end position="129"/>
    </location>
</feature>
<dbReference type="Proteomes" id="UP001497600">
    <property type="component" value="Chromosome F"/>
</dbReference>
<feature type="compositionally biased region" description="Polar residues" evidence="1">
    <location>
        <begin position="336"/>
        <end position="345"/>
    </location>
</feature>
<organism evidence="3 4">
    <name type="scientific">[Candida] anglica</name>
    <dbReference type="NCBI Taxonomy" id="148631"/>
    <lineage>
        <taxon>Eukaryota</taxon>
        <taxon>Fungi</taxon>
        <taxon>Dikarya</taxon>
        <taxon>Ascomycota</taxon>
        <taxon>Saccharomycotina</taxon>
        <taxon>Pichiomycetes</taxon>
        <taxon>Debaryomycetaceae</taxon>
        <taxon>Kurtzmaniella</taxon>
    </lineage>
</organism>
<evidence type="ECO:0000256" key="1">
    <source>
        <dbReference type="SAM" id="MobiDB-lite"/>
    </source>
</evidence>
<keyword evidence="2" id="KW-1133">Transmembrane helix</keyword>
<keyword evidence="4" id="KW-1185">Reference proteome</keyword>
<feature type="region of interest" description="Disordered" evidence="1">
    <location>
        <begin position="268"/>
        <end position="298"/>
    </location>
</feature>
<dbReference type="EMBL" id="OZ004258">
    <property type="protein sequence ID" value="CAK7912686.1"/>
    <property type="molecule type" value="Genomic_DNA"/>
</dbReference>
<sequence>MATTTATKRKLVYRQDPDGVFRLKKREDPIVASTTRERLGTKSSHDYVNDLIACSVEGLDTVNPEPEKIATTTTQINKPTLEVTTKDNRSAIDFSENQTLLHTEKTTTAVAEPSPTSTASSVHSQAESNTTTTTTTTTPPVIHTQSPVSTPFRTHLFDTPQFFTSDMMAYTFHIPSFAGGVLMTIALYYSSPLIAYYTQSLLYVLRVGVIWGAIIGAVCWYLGIIRSQDTVVIKQLLARLQAKVPGGGTTITPVAIVEEHHVHPDIHTDDDMNSISSEDHKDSKSVEISRSASPTKAVAAAAPITTRRNTLTEVKPFFYTPPKHQQHMDDYDMSNPRKQYQQHQQHYPERPNSASKPVMNGAPPQLARYQTDEPVHVPRRERERRGRMNSSSSLTDLAVPRGGGGDRRNGILTLAELGRKNSYPISPQYPTHEAQELPFANEVKLISEEYGEDGISGAGVPVVKTAEPLRIVNDGILRRKHDVPPKFSNDSISRSNTVLSKKSVLGTRSNYNKFVANVHGDDY</sequence>
<keyword evidence="2" id="KW-0472">Membrane</keyword>
<feature type="compositionally biased region" description="Basic and acidic residues" evidence="1">
    <location>
        <begin position="277"/>
        <end position="287"/>
    </location>
</feature>
<protein>
    <submittedName>
        <fullName evidence="3">Uncharacterized protein</fullName>
    </submittedName>
</protein>
<feature type="region of interest" description="Disordered" evidence="1">
    <location>
        <begin position="320"/>
        <end position="409"/>
    </location>
</feature>
<evidence type="ECO:0000256" key="2">
    <source>
        <dbReference type="SAM" id="Phobius"/>
    </source>
</evidence>
<gene>
    <name evidence="3" type="ORF">CAAN4_F08174</name>
</gene>
<proteinExistence type="predicted"/>
<accession>A0ABP0EF80</accession>
<keyword evidence="2" id="KW-0812">Transmembrane</keyword>
<feature type="transmembrane region" description="Helical" evidence="2">
    <location>
        <begin position="201"/>
        <end position="223"/>
    </location>
</feature>
<feature type="region of interest" description="Disordered" evidence="1">
    <location>
        <begin position="102"/>
        <end position="146"/>
    </location>
</feature>
<reference evidence="3 4" key="1">
    <citation type="submission" date="2024-01" db="EMBL/GenBank/DDBJ databases">
        <authorList>
            <consortium name="Genoscope - CEA"/>
            <person name="William W."/>
        </authorList>
    </citation>
    <scope>NUCLEOTIDE SEQUENCE [LARGE SCALE GENOMIC DNA]</scope>
    <source>
        <strain evidence="3 4">29B2s-10</strain>
    </source>
</reference>
<evidence type="ECO:0000313" key="3">
    <source>
        <dbReference type="EMBL" id="CAK7912686.1"/>
    </source>
</evidence>
<evidence type="ECO:0000313" key="4">
    <source>
        <dbReference type="Proteomes" id="UP001497600"/>
    </source>
</evidence>
<name>A0ABP0EF80_9ASCO</name>
<feature type="transmembrane region" description="Helical" evidence="2">
    <location>
        <begin position="167"/>
        <end position="189"/>
    </location>
</feature>